<feature type="region of interest" description="Disordered" evidence="7">
    <location>
        <begin position="83"/>
        <end position="144"/>
    </location>
</feature>
<dbReference type="SMART" id="SM00324">
    <property type="entry name" value="RhoGAP"/>
    <property type="match status" value="1"/>
</dbReference>
<feature type="compositionally biased region" description="Basic and acidic residues" evidence="7">
    <location>
        <begin position="36"/>
        <end position="46"/>
    </location>
</feature>
<accession>A0A8R1DI06</accession>
<dbReference type="GO" id="GO:0005576">
    <property type="term" value="C:extracellular region"/>
    <property type="evidence" value="ECO:0007669"/>
    <property type="project" value="TreeGrafter"/>
</dbReference>
<dbReference type="GO" id="GO:0004620">
    <property type="term" value="F:phospholipase activity"/>
    <property type="evidence" value="ECO:0007669"/>
    <property type="project" value="InterPro"/>
</dbReference>
<organism evidence="10 11">
    <name type="scientific">Caenorhabditis japonica</name>
    <dbReference type="NCBI Taxonomy" id="281687"/>
    <lineage>
        <taxon>Eukaryota</taxon>
        <taxon>Metazoa</taxon>
        <taxon>Ecdysozoa</taxon>
        <taxon>Nematoda</taxon>
        <taxon>Chromadorea</taxon>
        <taxon>Rhabditida</taxon>
        <taxon>Rhabditina</taxon>
        <taxon>Rhabditomorpha</taxon>
        <taxon>Rhabditoidea</taxon>
        <taxon>Rhabditidae</taxon>
        <taxon>Peloderinae</taxon>
        <taxon>Caenorhabditis</taxon>
    </lineage>
</organism>
<reference evidence="10" key="2">
    <citation type="submission" date="2022-06" db="UniProtKB">
        <authorList>
            <consortium name="EnsemblMetazoa"/>
        </authorList>
    </citation>
    <scope>IDENTIFICATION</scope>
    <source>
        <strain evidence="10">DF5081</strain>
    </source>
</reference>
<evidence type="ECO:0000259" key="9">
    <source>
        <dbReference type="PROSITE" id="PS50848"/>
    </source>
</evidence>
<dbReference type="InterPro" id="IPR000198">
    <property type="entry name" value="RhoGAP_dom"/>
</dbReference>
<evidence type="ECO:0000256" key="3">
    <source>
        <dbReference type="ARBA" id="ARBA00022801"/>
    </source>
</evidence>
<name>A0A8R1DI06_CAEJA</name>
<evidence type="ECO:0000256" key="1">
    <source>
        <dbReference type="ARBA" id="ARBA00007835"/>
    </source>
</evidence>
<keyword evidence="4" id="KW-0442">Lipid degradation</keyword>
<keyword evidence="11" id="KW-1185">Reference proteome</keyword>
<protein>
    <recommendedName>
        <fullName evidence="12">Phospholipase B-like</fullName>
    </recommendedName>
</protein>
<dbReference type="SUPFAM" id="SSF48350">
    <property type="entry name" value="GTPase activation domain, GAP"/>
    <property type="match status" value="1"/>
</dbReference>
<feature type="compositionally biased region" description="Polar residues" evidence="7">
    <location>
        <begin position="100"/>
        <end position="113"/>
    </location>
</feature>
<feature type="region of interest" description="Disordered" evidence="7">
    <location>
        <begin position="1"/>
        <end position="54"/>
    </location>
</feature>
<dbReference type="InterPro" id="IPR008936">
    <property type="entry name" value="Rho_GTPase_activation_prot"/>
</dbReference>
<dbReference type="Pfam" id="PF04916">
    <property type="entry name" value="Phospholip_B"/>
    <property type="match status" value="1"/>
</dbReference>
<dbReference type="Gene3D" id="1.10.555.10">
    <property type="entry name" value="Rho GTPase activation protein"/>
    <property type="match status" value="1"/>
</dbReference>
<evidence type="ECO:0000256" key="7">
    <source>
        <dbReference type="SAM" id="MobiDB-lite"/>
    </source>
</evidence>
<dbReference type="PROSITE" id="PS50238">
    <property type="entry name" value="RHOGAP"/>
    <property type="match status" value="1"/>
</dbReference>
<evidence type="ECO:0000256" key="6">
    <source>
        <dbReference type="ARBA" id="ARBA00023180"/>
    </source>
</evidence>
<dbReference type="Pfam" id="PF00620">
    <property type="entry name" value="RhoGAP"/>
    <property type="match status" value="1"/>
</dbReference>
<reference evidence="11" key="1">
    <citation type="submission" date="2010-08" db="EMBL/GenBank/DDBJ databases">
        <authorList>
            <consortium name="Caenorhabditis japonica Sequencing Consortium"/>
            <person name="Wilson R.K."/>
        </authorList>
    </citation>
    <scope>NUCLEOTIDE SEQUENCE [LARGE SCALE GENOMIC DNA]</scope>
    <source>
        <strain evidence="11">DF5081</strain>
    </source>
</reference>
<dbReference type="PROSITE" id="PS50848">
    <property type="entry name" value="START"/>
    <property type="match status" value="1"/>
</dbReference>
<keyword evidence="2" id="KW-0732">Signal</keyword>
<evidence type="ECO:0000313" key="11">
    <source>
        <dbReference type="Proteomes" id="UP000005237"/>
    </source>
</evidence>
<dbReference type="InterPro" id="IPR007000">
    <property type="entry name" value="PLipase_B-like"/>
</dbReference>
<evidence type="ECO:0000256" key="4">
    <source>
        <dbReference type="ARBA" id="ARBA00022963"/>
    </source>
</evidence>
<dbReference type="Gene3D" id="3.30.530.20">
    <property type="match status" value="1"/>
</dbReference>
<sequence>MSESSRTSNSQHPSAKLLLSDWRNSKTQNSRNKGQRGLERTNESHSRPAPMNVDGQMILSYGTLTNSIRSRIDRPTILPERGRQLNQSSSSHAHSRSKSIDQQNRRGGSTFITPTKPDLNLSGFPEHTSRYSRSNDRDNEKINNHRRREISMPPPARQRVNENIPVIPTRNDRTLRRRGFVDFDSYLYPDMRNNLRFSEKVPRNYRNLEEPKITTISVTKVLNTPTWLKRDQENISMFNDGYYTHEIKTNRPRHYGHPSPSNHNNNNNNYTIMPTSSKQEQLNVHIVPEKLADPCLSSKGNKEEAKVMTLTRKSDSGFGSSILSFSCGPLTQRIRYSLLPYSNVDSYNIIAWNSKQHNTFSLKYHNPIFTDNEMARSIEEVSLIEMINLRKKAISRLREILGRKNDTAHLTDYELDYLQFPHTKQAWIVHRLIRKIKLPDAIKKTYNKDTNEYGLIFNTPLEAIYHRTGYFLPRPIMEVINFLKSLSSETVGIFRKNGVKSRISELRKIIDKNIERGIQNDVFIGEHCLDPTQVHDAADLLKQYFRDLPEPLMTVKMSEVFANICSLVPDVDRLTALQYAIVLLPDENRMALKTLLLLLKDVSRNSQINNMTAQNLSVCFTPSLFQLSASRLDKITPGRSRHKSVDATGLPSEKEMKEAIACQLCLTMLIEYAHTAFMVPDCIDNHFETEQDHPNPADLGLRGPRSFLVDRVMEMIRDHSDAWKTWTPEGSWLGVEIFSRHPGDSHPLKTFRVCIKVPSSPKDVMMRILNERYTWDTSVLNWRHVEYINAPDTDIHQYVLNETIGHPTKDCHVARFHSSGLSELRGACAVAERSVKCAENQLLGGISATIFDQRFLIEPISEGLSLVNYIARVDFKMKFLLLAGLLAATLHAERKPWAEDNRVPMEKVLSDHSSAKFKYEYVAVCVNSTDETLLDIVHGKECKNAESRVALGKYSNQVNTTGWGILEIETFASHSYDVQAYAAGVAEGELTRLQIYYHYKNTIETMCTNHTLFCKRLYKYLQKNLDWLRSEVIAQPPTDPFWRQVNLTFAQLTGIYDSYSKRNLTPEIGFDLHPIYMMQLAGDMFDLNKLLNKTADPLDYPEGGRCSGFVKLAPGNKDLFISHVSMSSLSWMQRILKIYKFGYDVNEVPGHILTFSSYPGALVSMDDYTITSAGLTSIETTIAIFNNELYTDKYMKPEGQVHCWIRSMISNLLAKTGKQWVDIFGNYNSGTYNNQWTVLDWKHFTPGQPIPDKDVLWILEQTPGYFETRDMSWYLKKYTYFSSYNIPFLPKISERSGFDGKSKQFSWYEWGGSPRARIFDRDHNKVTDIDSLMALMRYNDYTHDEFAKCNCTPFPYTGEGGISARGDLNVPGGTYEVESMGFRDHAGLDFKGTNYEMFKKMQFRAWGGPPYDPLPVFDWNHTNLTNVRHFGQPDVWNFTYVDLEWELATKVQLKPHGLH</sequence>
<comment type="similarity">
    <text evidence="1">Belongs to the phospholipase B-like family.</text>
</comment>
<dbReference type="PANTHER" id="PTHR12370:SF8">
    <property type="entry name" value="PHOSPHOLIPASE B-LIKE 3-RELATED"/>
    <property type="match status" value="1"/>
</dbReference>
<evidence type="ECO:0000313" key="10">
    <source>
        <dbReference type="EnsemblMetazoa" id="CJA03359.1"/>
    </source>
</evidence>
<proteinExistence type="inferred from homology"/>
<keyword evidence="5" id="KW-0443">Lipid metabolism</keyword>
<evidence type="ECO:0000259" key="8">
    <source>
        <dbReference type="PROSITE" id="PS50238"/>
    </source>
</evidence>
<dbReference type="GO" id="GO:0009395">
    <property type="term" value="P:phospholipid catabolic process"/>
    <property type="evidence" value="ECO:0007669"/>
    <property type="project" value="TreeGrafter"/>
</dbReference>
<dbReference type="PANTHER" id="PTHR12370">
    <property type="entry name" value="PHOSPHOLIPASE B-RELATED"/>
    <property type="match status" value="1"/>
</dbReference>
<dbReference type="EnsemblMetazoa" id="CJA03359.1">
    <property type="protein sequence ID" value="CJA03359.1"/>
    <property type="gene ID" value="WBGene00122563"/>
</dbReference>
<dbReference type="GO" id="GO:0008289">
    <property type="term" value="F:lipid binding"/>
    <property type="evidence" value="ECO:0007669"/>
    <property type="project" value="InterPro"/>
</dbReference>
<dbReference type="Pfam" id="PF01852">
    <property type="entry name" value="START"/>
    <property type="match status" value="1"/>
</dbReference>
<feature type="domain" description="START" evidence="9">
    <location>
        <begin position="709"/>
        <end position="876"/>
    </location>
</feature>
<dbReference type="InterPro" id="IPR023393">
    <property type="entry name" value="START-like_dom_sf"/>
</dbReference>
<keyword evidence="3" id="KW-0378">Hydrolase</keyword>
<dbReference type="Proteomes" id="UP000005237">
    <property type="component" value="Unassembled WGS sequence"/>
</dbReference>
<evidence type="ECO:0008006" key="12">
    <source>
        <dbReference type="Google" id="ProtNLM"/>
    </source>
</evidence>
<feature type="compositionally biased region" description="Basic and acidic residues" evidence="7">
    <location>
        <begin position="127"/>
        <end position="143"/>
    </location>
</feature>
<feature type="domain" description="Rho-GAP" evidence="8">
    <location>
        <begin position="459"/>
        <end position="677"/>
    </location>
</feature>
<keyword evidence="6" id="KW-0325">Glycoprotein</keyword>
<evidence type="ECO:0000256" key="2">
    <source>
        <dbReference type="ARBA" id="ARBA00022729"/>
    </source>
</evidence>
<dbReference type="GO" id="GO:0007165">
    <property type="term" value="P:signal transduction"/>
    <property type="evidence" value="ECO:0007669"/>
    <property type="project" value="InterPro"/>
</dbReference>
<dbReference type="Gene3D" id="3.60.60.30">
    <property type="match status" value="1"/>
</dbReference>
<evidence type="ECO:0000256" key="5">
    <source>
        <dbReference type="ARBA" id="ARBA00023098"/>
    </source>
</evidence>
<dbReference type="SUPFAM" id="SSF55961">
    <property type="entry name" value="Bet v1-like"/>
    <property type="match status" value="1"/>
</dbReference>
<feature type="compositionally biased region" description="Polar residues" evidence="7">
    <location>
        <begin position="1"/>
        <end position="13"/>
    </location>
</feature>
<dbReference type="InterPro" id="IPR002913">
    <property type="entry name" value="START_lipid-bd_dom"/>
</dbReference>